<accession>A0A5D0NRI1</accession>
<evidence type="ECO:0000313" key="17">
    <source>
        <dbReference type="Proteomes" id="UP000323380"/>
    </source>
</evidence>
<comment type="subunit">
    <text evidence="3">Monomer.</text>
</comment>
<dbReference type="Proteomes" id="UP000323380">
    <property type="component" value="Unassembled WGS sequence"/>
</dbReference>
<evidence type="ECO:0000256" key="12">
    <source>
        <dbReference type="ARBA" id="ARBA00023277"/>
    </source>
</evidence>
<dbReference type="Pfam" id="PF18085">
    <property type="entry name" value="Mak_N_cap"/>
    <property type="match status" value="1"/>
</dbReference>
<sequence>MTVPPPDRSLVRLLAGWLPAQRWFGGKDGPIDDLAIGTATELRPGDPALHHLILDVRQDGATERYQLLLGVRSDLPDRLRPALIGRLAGDHGFDGHVYDAAHDTELTRPLLAHLADETAAGPVRFRRAPGTGLRTDLDGVPTTAEQSNTSLVFGDAYILKLFRRLSPGVNPDLEVNLALSRQGCEHVPVVHGWVELEPDAPGDDPATLALLSEFLRSATDGWQLALTSVRDWFAQPATAAPTTAGAGAAGGDFAAEAERLGAATAAVHRDLAAAFGVSQTPAARVRDAVFGMHRQLDEVGAVVPELRPYAHAIREVFDRLAAQPEPLTYQRVHGDYHLGQVMRTDTGWTVLDFEGEPARPPAERRAPAHPLRDVAGMLRSFEYAARFLLARDGDVPPDAAETLELRARAWAARNRAAFCAGYAAAGGPDPAEHEALLRAFELDKAVYEIRYEARNRPSWLPVPLRSLAHLAG</sequence>
<keyword evidence="17" id="KW-1185">Reference proteome</keyword>
<keyword evidence="8" id="KW-0547">Nucleotide-binding</keyword>
<evidence type="ECO:0000256" key="7">
    <source>
        <dbReference type="ARBA" id="ARBA00022679"/>
    </source>
</evidence>
<proteinExistence type="inferred from homology"/>
<comment type="caution">
    <text evidence="16">The sequence shown here is derived from an EMBL/GenBank/DDBJ whole genome shotgun (WGS) entry which is preliminary data.</text>
</comment>
<dbReference type="GO" id="GO:0005524">
    <property type="term" value="F:ATP binding"/>
    <property type="evidence" value="ECO:0007669"/>
    <property type="project" value="UniProtKB-KW"/>
</dbReference>
<gene>
    <name evidence="16" type="ORF">FXF69_17300</name>
</gene>
<dbReference type="GO" id="GO:0005978">
    <property type="term" value="P:glycogen biosynthetic process"/>
    <property type="evidence" value="ECO:0007669"/>
    <property type="project" value="UniProtKB-UniPathway"/>
</dbReference>
<evidence type="ECO:0000256" key="9">
    <source>
        <dbReference type="ARBA" id="ARBA00022777"/>
    </source>
</evidence>
<dbReference type="SUPFAM" id="SSF56112">
    <property type="entry name" value="Protein kinase-like (PK-like)"/>
    <property type="match status" value="1"/>
</dbReference>
<name>A0A5D0NRI1_9ACTN</name>
<organism evidence="16 17">
    <name type="scientific">Actinomadura chibensis</name>
    <dbReference type="NCBI Taxonomy" id="392828"/>
    <lineage>
        <taxon>Bacteria</taxon>
        <taxon>Bacillati</taxon>
        <taxon>Actinomycetota</taxon>
        <taxon>Actinomycetes</taxon>
        <taxon>Streptosporangiales</taxon>
        <taxon>Thermomonosporaceae</taxon>
        <taxon>Actinomadura</taxon>
    </lineage>
</organism>
<dbReference type="EC" id="2.7.1.175" evidence="4"/>
<comment type="catalytic activity">
    <reaction evidence="14">
        <text>D-maltose + ATP = alpha-maltose 1-phosphate + ADP + H(+)</text>
        <dbReference type="Rhea" id="RHEA:31915"/>
        <dbReference type="ChEBI" id="CHEBI:15378"/>
        <dbReference type="ChEBI" id="CHEBI:17306"/>
        <dbReference type="ChEBI" id="CHEBI:30616"/>
        <dbReference type="ChEBI" id="CHEBI:63576"/>
        <dbReference type="ChEBI" id="CHEBI:456216"/>
        <dbReference type="EC" id="2.7.1.175"/>
    </reaction>
</comment>
<keyword evidence="7 16" id="KW-0808">Transferase</keyword>
<dbReference type="RefSeq" id="WP_067899180.1">
    <property type="nucleotide sequence ID" value="NZ_VSFG01000002.1"/>
</dbReference>
<dbReference type="InterPro" id="IPR040999">
    <property type="entry name" value="Mak_N_cap"/>
</dbReference>
<evidence type="ECO:0000313" key="16">
    <source>
        <dbReference type="EMBL" id="TYB46919.1"/>
    </source>
</evidence>
<evidence type="ECO:0000256" key="8">
    <source>
        <dbReference type="ARBA" id="ARBA00022741"/>
    </source>
</evidence>
<keyword evidence="11" id="KW-0320">Glycogen biosynthesis</keyword>
<dbReference type="Gene3D" id="3.90.1200.10">
    <property type="match status" value="1"/>
</dbReference>
<evidence type="ECO:0000256" key="1">
    <source>
        <dbReference type="ARBA" id="ARBA00004964"/>
    </source>
</evidence>
<keyword evidence="10" id="KW-0067">ATP-binding</keyword>
<dbReference type="EMBL" id="VSFG01000002">
    <property type="protein sequence ID" value="TYB46919.1"/>
    <property type="molecule type" value="Genomic_DNA"/>
</dbReference>
<evidence type="ECO:0000256" key="5">
    <source>
        <dbReference type="ARBA" id="ARBA00013882"/>
    </source>
</evidence>
<dbReference type="UniPathway" id="UPA00164"/>
<evidence type="ECO:0000259" key="15">
    <source>
        <dbReference type="Pfam" id="PF18085"/>
    </source>
</evidence>
<evidence type="ECO:0000256" key="14">
    <source>
        <dbReference type="ARBA" id="ARBA00049067"/>
    </source>
</evidence>
<dbReference type="AlphaFoldDB" id="A0A5D0NRI1"/>
<evidence type="ECO:0000256" key="11">
    <source>
        <dbReference type="ARBA" id="ARBA00023056"/>
    </source>
</evidence>
<keyword evidence="12" id="KW-0119">Carbohydrate metabolism</keyword>
<dbReference type="GO" id="GO:0016301">
    <property type="term" value="F:kinase activity"/>
    <property type="evidence" value="ECO:0007669"/>
    <property type="project" value="UniProtKB-KW"/>
</dbReference>
<keyword evidence="6" id="KW-0321">Glycogen metabolism</keyword>
<keyword evidence="9" id="KW-0418">Kinase</keyword>
<evidence type="ECO:0000256" key="6">
    <source>
        <dbReference type="ARBA" id="ARBA00022600"/>
    </source>
</evidence>
<evidence type="ECO:0000256" key="3">
    <source>
        <dbReference type="ARBA" id="ARBA00011245"/>
    </source>
</evidence>
<reference evidence="16 17" key="1">
    <citation type="submission" date="2019-08" db="EMBL/GenBank/DDBJ databases">
        <title>Actinomadura sp. nov. CYP1-5 isolated from mountain soil.</title>
        <authorList>
            <person name="Songsumanus A."/>
            <person name="Kuncharoen N."/>
            <person name="Kudo T."/>
            <person name="Yuki M."/>
            <person name="Igarashi Y."/>
            <person name="Tanasupawat S."/>
        </authorList>
    </citation>
    <scope>NUCLEOTIDE SEQUENCE [LARGE SCALE GENOMIC DNA]</scope>
    <source>
        <strain evidence="16 17">JCM 14158</strain>
    </source>
</reference>
<evidence type="ECO:0000256" key="2">
    <source>
        <dbReference type="ARBA" id="ARBA00006219"/>
    </source>
</evidence>
<comment type="pathway">
    <text evidence="1">Glycan biosynthesis; glycogen biosynthesis.</text>
</comment>
<dbReference type="InterPro" id="IPR011009">
    <property type="entry name" value="Kinase-like_dom_sf"/>
</dbReference>
<evidence type="ECO:0000256" key="10">
    <source>
        <dbReference type="ARBA" id="ARBA00022840"/>
    </source>
</evidence>
<evidence type="ECO:0000256" key="13">
    <source>
        <dbReference type="ARBA" id="ARBA00031251"/>
    </source>
</evidence>
<protein>
    <recommendedName>
        <fullName evidence="5">Maltokinase</fullName>
        <ecNumber evidence="4">2.7.1.175</ecNumber>
    </recommendedName>
    <alternativeName>
        <fullName evidence="13">Maltose-1-phosphate synthase</fullName>
    </alternativeName>
</protein>
<comment type="similarity">
    <text evidence="2">Belongs to the aminoglycoside phosphotransferase family.</text>
</comment>
<feature type="domain" description="Maltokinase N-terminal cap" evidence="15">
    <location>
        <begin position="17"/>
        <end position="103"/>
    </location>
</feature>
<evidence type="ECO:0000256" key="4">
    <source>
        <dbReference type="ARBA" id="ARBA00011962"/>
    </source>
</evidence>
<dbReference type="STRING" id="1220554.GCA_001552135_06105"/>